<accession>A0ABM1YPF2</accession>
<sequence length="166" mass="18527">MDGSTSAPVGQWKQQKPKPENYRRAPRTPRAAEIRAESPPPIKQPPKTTTKPGRTPKETSSGLWIPTFNPVVGTSGLSDFRDPSRKTYPKRPPTNTPHNLDQPGRKKLSFAPPDTGPLHSTRSWAPRPSRIPRDPSGKPHPKRPPPTRPQPRTAWSEEPAPRTPER</sequence>
<dbReference type="EnsemblMetazoa" id="AALFPA23_010954.R15464">
    <property type="protein sequence ID" value="AALFPA23_010954.P15464"/>
    <property type="gene ID" value="AALFPA23_010954"/>
</dbReference>
<feature type="region of interest" description="Disordered" evidence="1">
    <location>
        <begin position="1"/>
        <end position="166"/>
    </location>
</feature>
<proteinExistence type="predicted"/>
<evidence type="ECO:0000256" key="1">
    <source>
        <dbReference type="SAM" id="MobiDB-lite"/>
    </source>
</evidence>
<dbReference type="Proteomes" id="UP000069940">
    <property type="component" value="Unassembled WGS sequence"/>
</dbReference>
<evidence type="ECO:0000313" key="3">
    <source>
        <dbReference type="Proteomes" id="UP000069940"/>
    </source>
</evidence>
<reference evidence="2" key="2">
    <citation type="submission" date="2025-05" db="UniProtKB">
        <authorList>
            <consortium name="EnsemblMetazoa"/>
        </authorList>
    </citation>
    <scope>IDENTIFICATION</scope>
    <source>
        <strain evidence="2">Foshan</strain>
    </source>
</reference>
<reference evidence="3" key="1">
    <citation type="journal article" date="2015" name="Proc. Natl. Acad. Sci. U.S.A.">
        <title>Genome sequence of the Asian Tiger mosquito, Aedes albopictus, reveals insights into its biology, genetics, and evolution.</title>
        <authorList>
            <person name="Chen X.G."/>
            <person name="Jiang X."/>
            <person name="Gu J."/>
            <person name="Xu M."/>
            <person name="Wu Y."/>
            <person name="Deng Y."/>
            <person name="Zhang C."/>
            <person name="Bonizzoni M."/>
            <person name="Dermauw W."/>
            <person name="Vontas J."/>
            <person name="Armbruster P."/>
            <person name="Huang X."/>
            <person name="Yang Y."/>
            <person name="Zhang H."/>
            <person name="He W."/>
            <person name="Peng H."/>
            <person name="Liu Y."/>
            <person name="Wu K."/>
            <person name="Chen J."/>
            <person name="Lirakis M."/>
            <person name="Topalis P."/>
            <person name="Van Leeuwen T."/>
            <person name="Hall A.B."/>
            <person name="Jiang X."/>
            <person name="Thorpe C."/>
            <person name="Mueller R.L."/>
            <person name="Sun C."/>
            <person name="Waterhouse R.M."/>
            <person name="Yan G."/>
            <person name="Tu Z.J."/>
            <person name="Fang X."/>
            <person name="James A.A."/>
        </authorList>
    </citation>
    <scope>NUCLEOTIDE SEQUENCE [LARGE SCALE GENOMIC DNA]</scope>
    <source>
        <strain evidence="3">Foshan</strain>
    </source>
</reference>
<protein>
    <submittedName>
        <fullName evidence="2">Uncharacterized protein</fullName>
    </submittedName>
</protein>
<feature type="compositionally biased region" description="Polar residues" evidence="1">
    <location>
        <begin position="1"/>
        <end position="14"/>
    </location>
</feature>
<name>A0ABM1YPF2_AEDAL</name>
<organism evidence="2 3">
    <name type="scientific">Aedes albopictus</name>
    <name type="common">Asian tiger mosquito</name>
    <name type="synonym">Stegomyia albopicta</name>
    <dbReference type="NCBI Taxonomy" id="7160"/>
    <lineage>
        <taxon>Eukaryota</taxon>
        <taxon>Metazoa</taxon>
        <taxon>Ecdysozoa</taxon>
        <taxon>Arthropoda</taxon>
        <taxon>Hexapoda</taxon>
        <taxon>Insecta</taxon>
        <taxon>Pterygota</taxon>
        <taxon>Neoptera</taxon>
        <taxon>Endopterygota</taxon>
        <taxon>Diptera</taxon>
        <taxon>Nematocera</taxon>
        <taxon>Culicoidea</taxon>
        <taxon>Culicidae</taxon>
        <taxon>Culicinae</taxon>
        <taxon>Aedini</taxon>
        <taxon>Aedes</taxon>
        <taxon>Stegomyia</taxon>
    </lineage>
</organism>
<evidence type="ECO:0000313" key="2">
    <source>
        <dbReference type="EnsemblMetazoa" id="AALFPA23_010954.P15464"/>
    </source>
</evidence>
<dbReference type="RefSeq" id="XP_062715598.1">
    <property type="nucleotide sequence ID" value="XM_062859614.1"/>
</dbReference>
<keyword evidence="3" id="KW-1185">Reference proteome</keyword>
<dbReference type="GeneID" id="134291628"/>